<keyword evidence="6" id="KW-0347">Helicase</keyword>
<feature type="compositionally biased region" description="Polar residues" evidence="15">
    <location>
        <begin position="1472"/>
        <end position="1486"/>
    </location>
</feature>
<evidence type="ECO:0000256" key="10">
    <source>
        <dbReference type="ARBA" id="ARBA00023235"/>
    </source>
</evidence>
<evidence type="ECO:0000256" key="7">
    <source>
        <dbReference type="ARBA" id="ARBA00022840"/>
    </source>
</evidence>
<keyword evidence="9" id="KW-0234">DNA repair</keyword>
<dbReference type="GO" id="GO:0005524">
    <property type="term" value="F:ATP binding"/>
    <property type="evidence" value="ECO:0007669"/>
    <property type="project" value="UniProtKB-KW"/>
</dbReference>
<dbReference type="Gene3D" id="1.10.10.10">
    <property type="entry name" value="Winged helix-like DNA-binding domain superfamily/Winged helix DNA-binding domain"/>
    <property type="match status" value="1"/>
</dbReference>
<feature type="compositionally biased region" description="Basic residues" evidence="15">
    <location>
        <begin position="1489"/>
        <end position="1502"/>
    </location>
</feature>
<organism evidence="18 19">
    <name type="scientific">Zasmidium cellare ATCC 36951</name>
    <dbReference type="NCBI Taxonomy" id="1080233"/>
    <lineage>
        <taxon>Eukaryota</taxon>
        <taxon>Fungi</taxon>
        <taxon>Dikarya</taxon>
        <taxon>Ascomycota</taxon>
        <taxon>Pezizomycotina</taxon>
        <taxon>Dothideomycetes</taxon>
        <taxon>Dothideomycetidae</taxon>
        <taxon>Mycosphaerellales</taxon>
        <taxon>Mycosphaerellaceae</taxon>
        <taxon>Zasmidium</taxon>
    </lineage>
</organism>
<dbReference type="SMART" id="SM00956">
    <property type="entry name" value="RQC"/>
    <property type="match status" value="1"/>
</dbReference>
<evidence type="ECO:0000256" key="11">
    <source>
        <dbReference type="ARBA" id="ARBA00023242"/>
    </source>
</evidence>
<dbReference type="PANTHER" id="PTHR13710:SF153">
    <property type="entry name" value="RECQ-LIKE DNA HELICASE BLM"/>
    <property type="match status" value="1"/>
</dbReference>
<comment type="catalytic activity">
    <reaction evidence="14">
        <text>ATP + H2O = ADP + phosphate + H(+)</text>
        <dbReference type="Rhea" id="RHEA:13065"/>
        <dbReference type="ChEBI" id="CHEBI:15377"/>
        <dbReference type="ChEBI" id="CHEBI:15378"/>
        <dbReference type="ChEBI" id="CHEBI:30616"/>
        <dbReference type="ChEBI" id="CHEBI:43474"/>
        <dbReference type="ChEBI" id="CHEBI:456216"/>
    </reaction>
</comment>
<evidence type="ECO:0000256" key="13">
    <source>
        <dbReference type="ARBA" id="ARBA00034808"/>
    </source>
</evidence>
<keyword evidence="10" id="KW-0413">Isomerase</keyword>
<feature type="compositionally biased region" description="Polar residues" evidence="15">
    <location>
        <begin position="147"/>
        <end position="164"/>
    </location>
</feature>
<evidence type="ECO:0000259" key="17">
    <source>
        <dbReference type="PROSITE" id="PS51194"/>
    </source>
</evidence>
<dbReference type="InterPro" id="IPR036390">
    <property type="entry name" value="WH_DNA-bd_sf"/>
</dbReference>
<dbReference type="GO" id="GO:0016787">
    <property type="term" value="F:hydrolase activity"/>
    <property type="evidence" value="ECO:0007669"/>
    <property type="project" value="UniProtKB-KW"/>
</dbReference>
<dbReference type="Pfam" id="PF00270">
    <property type="entry name" value="DEAD"/>
    <property type="match status" value="1"/>
</dbReference>
<evidence type="ECO:0000313" key="18">
    <source>
        <dbReference type="EMBL" id="KAF2170631.1"/>
    </source>
</evidence>
<dbReference type="GO" id="GO:0000724">
    <property type="term" value="P:double-strand break repair via homologous recombination"/>
    <property type="evidence" value="ECO:0007669"/>
    <property type="project" value="TreeGrafter"/>
</dbReference>
<protein>
    <recommendedName>
        <fullName evidence="13">DNA 3'-5' helicase</fullName>
        <ecNumber evidence="13">5.6.2.4</ecNumber>
    </recommendedName>
</protein>
<dbReference type="SMART" id="SM00487">
    <property type="entry name" value="DEXDc"/>
    <property type="match status" value="1"/>
</dbReference>
<dbReference type="OrthoDB" id="10261556at2759"/>
<evidence type="ECO:0000256" key="15">
    <source>
        <dbReference type="SAM" id="MobiDB-lite"/>
    </source>
</evidence>
<feature type="domain" description="Helicase C-terminal" evidence="17">
    <location>
        <begin position="898"/>
        <end position="1050"/>
    </location>
</feature>
<dbReference type="PANTHER" id="PTHR13710">
    <property type="entry name" value="DNA HELICASE RECQ FAMILY MEMBER"/>
    <property type="match status" value="1"/>
</dbReference>
<feature type="region of interest" description="Disordered" evidence="15">
    <location>
        <begin position="1403"/>
        <end position="1452"/>
    </location>
</feature>
<evidence type="ECO:0000256" key="12">
    <source>
        <dbReference type="ARBA" id="ARBA00034617"/>
    </source>
</evidence>
<feature type="compositionally biased region" description="Basic residues" evidence="15">
    <location>
        <begin position="1287"/>
        <end position="1298"/>
    </location>
</feature>
<feature type="region of interest" description="Disordered" evidence="15">
    <location>
        <begin position="1276"/>
        <end position="1304"/>
    </location>
</feature>
<keyword evidence="7" id="KW-0067">ATP-binding</keyword>
<feature type="region of interest" description="Disordered" evidence="15">
    <location>
        <begin position="1472"/>
        <end position="1562"/>
    </location>
</feature>
<dbReference type="InterPro" id="IPR004589">
    <property type="entry name" value="DNA_helicase_ATP-dep_RecQ"/>
</dbReference>
<dbReference type="CDD" id="cd18794">
    <property type="entry name" value="SF2_C_RecQ"/>
    <property type="match status" value="1"/>
</dbReference>
<dbReference type="GO" id="GO:0005634">
    <property type="term" value="C:nucleus"/>
    <property type="evidence" value="ECO:0007669"/>
    <property type="project" value="UniProtKB-SubCell"/>
</dbReference>
<dbReference type="Pfam" id="PF00271">
    <property type="entry name" value="Helicase_C"/>
    <property type="match status" value="1"/>
</dbReference>
<evidence type="ECO:0000256" key="9">
    <source>
        <dbReference type="ARBA" id="ARBA00023204"/>
    </source>
</evidence>
<dbReference type="InterPro" id="IPR018982">
    <property type="entry name" value="RQC_domain"/>
</dbReference>
<feature type="region of interest" description="Disordered" evidence="15">
    <location>
        <begin position="618"/>
        <end position="656"/>
    </location>
</feature>
<feature type="compositionally biased region" description="Basic and acidic residues" evidence="15">
    <location>
        <begin position="103"/>
        <end position="117"/>
    </location>
</feature>
<dbReference type="GO" id="GO:0031573">
    <property type="term" value="P:mitotic intra-S DNA damage checkpoint signaling"/>
    <property type="evidence" value="ECO:0007669"/>
    <property type="project" value="UniProtKB-ARBA"/>
</dbReference>
<keyword evidence="4" id="KW-0227">DNA damage</keyword>
<accession>A0A6A6CU65</accession>
<evidence type="ECO:0000256" key="3">
    <source>
        <dbReference type="ARBA" id="ARBA00022741"/>
    </source>
</evidence>
<dbReference type="FunFam" id="3.40.50.300:FF:000296">
    <property type="entry name" value="ATP-dependent DNA helicase RecQ"/>
    <property type="match status" value="1"/>
</dbReference>
<feature type="region of interest" description="Disordered" evidence="15">
    <location>
        <begin position="43"/>
        <end position="311"/>
    </location>
</feature>
<dbReference type="Gene3D" id="3.40.50.300">
    <property type="entry name" value="P-loop containing nucleotide triphosphate hydrolases"/>
    <property type="match status" value="2"/>
</dbReference>
<keyword evidence="19" id="KW-1185">Reference proteome</keyword>
<dbReference type="InterPro" id="IPR027417">
    <property type="entry name" value="P-loop_NTPase"/>
</dbReference>
<dbReference type="GeneID" id="54558209"/>
<evidence type="ECO:0000256" key="1">
    <source>
        <dbReference type="ARBA" id="ARBA00004123"/>
    </source>
</evidence>
<dbReference type="GO" id="GO:0005737">
    <property type="term" value="C:cytoplasm"/>
    <property type="evidence" value="ECO:0007669"/>
    <property type="project" value="TreeGrafter"/>
</dbReference>
<dbReference type="GO" id="GO:0003677">
    <property type="term" value="F:DNA binding"/>
    <property type="evidence" value="ECO:0007669"/>
    <property type="project" value="UniProtKB-KW"/>
</dbReference>
<feature type="compositionally biased region" description="Acidic residues" evidence="15">
    <location>
        <begin position="565"/>
        <end position="574"/>
    </location>
</feature>
<evidence type="ECO:0000256" key="8">
    <source>
        <dbReference type="ARBA" id="ARBA00023125"/>
    </source>
</evidence>
<dbReference type="EC" id="5.6.2.4" evidence="13"/>
<keyword evidence="8" id="KW-0238">DNA-binding</keyword>
<dbReference type="PROSITE" id="PS51192">
    <property type="entry name" value="HELICASE_ATP_BIND_1"/>
    <property type="match status" value="1"/>
</dbReference>
<feature type="region of interest" description="Disordered" evidence="15">
    <location>
        <begin position="549"/>
        <end position="603"/>
    </location>
</feature>
<dbReference type="GO" id="GO:0006312">
    <property type="term" value="P:mitotic recombination"/>
    <property type="evidence" value="ECO:0007669"/>
    <property type="project" value="UniProtKB-ARBA"/>
</dbReference>
<dbReference type="Proteomes" id="UP000799537">
    <property type="component" value="Unassembled WGS sequence"/>
</dbReference>
<feature type="compositionally biased region" description="Polar residues" evidence="15">
    <location>
        <begin position="549"/>
        <end position="563"/>
    </location>
</feature>
<dbReference type="FunFam" id="1.10.10.10:FF:000495">
    <property type="entry name" value="RecQ family helicase MusN"/>
    <property type="match status" value="1"/>
</dbReference>
<feature type="compositionally biased region" description="Polar residues" evidence="15">
    <location>
        <begin position="1514"/>
        <end position="1526"/>
    </location>
</feature>
<evidence type="ECO:0000259" key="16">
    <source>
        <dbReference type="PROSITE" id="PS51192"/>
    </source>
</evidence>
<dbReference type="Pfam" id="PF09382">
    <property type="entry name" value="RQC"/>
    <property type="match status" value="1"/>
</dbReference>
<evidence type="ECO:0000256" key="2">
    <source>
        <dbReference type="ARBA" id="ARBA00005446"/>
    </source>
</evidence>
<dbReference type="SUPFAM" id="SSF52540">
    <property type="entry name" value="P-loop containing nucleoside triphosphate hydrolases"/>
    <property type="match status" value="1"/>
</dbReference>
<dbReference type="InterPro" id="IPR036388">
    <property type="entry name" value="WH-like_DNA-bd_sf"/>
</dbReference>
<feature type="compositionally biased region" description="Polar residues" evidence="15">
    <location>
        <begin position="1231"/>
        <end position="1240"/>
    </location>
</feature>
<dbReference type="InterPro" id="IPR002464">
    <property type="entry name" value="DNA/RNA_helicase_DEAH_CS"/>
</dbReference>
<dbReference type="PROSITE" id="PS51194">
    <property type="entry name" value="HELICASE_CTER"/>
    <property type="match status" value="1"/>
</dbReference>
<dbReference type="SUPFAM" id="SSF46785">
    <property type="entry name" value="Winged helix' DNA-binding domain"/>
    <property type="match status" value="1"/>
</dbReference>
<feature type="region of interest" description="Disordered" evidence="15">
    <location>
        <begin position="1203"/>
        <end position="1247"/>
    </location>
</feature>
<dbReference type="GO" id="GO:0031422">
    <property type="term" value="C:RecQ family helicase-topoisomerase III complex"/>
    <property type="evidence" value="ECO:0007669"/>
    <property type="project" value="UniProtKB-ARBA"/>
</dbReference>
<dbReference type="GO" id="GO:0043138">
    <property type="term" value="F:3'-5' DNA helicase activity"/>
    <property type="evidence" value="ECO:0007669"/>
    <property type="project" value="UniProtKB-EC"/>
</dbReference>
<proteinExistence type="inferred from homology"/>
<dbReference type="GO" id="GO:0009378">
    <property type="term" value="F:four-way junction helicase activity"/>
    <property type="evidence" value="ECO:0007669"/>
    <property type="project" value="TreeGrafter"/>
</dbReference>
<dbReference type="InterPro" id="IPR001650">
    <property type="entry name" value="Helicase_C-like"/>
</dbReference>
<feature type="compositionally biased region" description="Polar residues" evidence="15">
    <location>
        <begin position="499"/>
        <end position="508"/>
    </location>
</feature>
<evidence type="ECO:0000256" key="4">
    <source>
        <dbReference type="ARBA" id="ARBA00022763"/>
    </source>
</evidence>
<dbReference type="FunFam" id="3.40.50.300:FF:000340">
    <property type="entry name" value="Bloom syndrome, RecQ helicase"/>
    <property type="match status" value="1"/>
</dbReference>
<feature type="compositionally biased region" description="Basic and acidic residues" evidence="15">
    <location>
        <begin position="169"/>
        <end position="178"/>
    </location>
</feature>
<dbReference type="InterPro" id="IPR014001">
    <property type="entry name" value="Helicase_ATP-bd"/>
</dbReference>
<comment type="similarity">
    <text evidence="2">Belongs to the helicase family. RecQ subfamily.</text>
</comment>
<feature type="domain" description="Helicase ATP-binding" evidence="16">
    <location>
        <begin position="693"/>
        <end position="874"/>
    </location>
</feature>
<sequence length="1562" mass="175395">MTRNNLDEHLRWLLSEKPSIPSGIIVLPPATTAISSAETIETPSARVQEVEEPEDISAQPAGRPRSPPAEIPQRDNMVRTRIAPGSAARPHSTTGSRMPEMSPTRDVEARAPPRTESRTPALQRTPLKARPNEINMPGGIEVMDLTESMSELGTPSRSDVTSNTGRKRKSDDYERDLRPTSAPPKRLNLNDRPLPFMPSQEFRPIDESPEKQNSPPSEPPPPYSTIPQVVKSGSPLRQPGVVVRPAARSPARNERMMADSDEEEDLMNFADLVQPQSRKTPSPKKRKVLPPPSVPPMGDDFQPLDEDDDAPNRHEVRYPELHVTPANGTASLRTPAPTLSTQDASPMPTESAVLLKKALALPDSAFMQTMQRLDARYDLICEEIAERMDEDEDTSDLDRELDTVTLRKGSLKSLMDKRGVHRSLSDERDRLKAEMLQAVRSRVKENIDAAKEANNAGKSRLAAMEADCLSLLHACEDDIRSAVERHDSVVASSVPQKVAVKSTQMPTTTREESRPAIPSSSRIAQTQMPPPIAPPARNQAAPIQYGHSSRFQADNTKQTTFSNDDFADIDDEDMYPPNDNIFRNRMGTPPAQYHDDDDFGLDDDDEMLEFAEDFENQAHRGKQPANASHSMFGDAANQTQTRRSARKSKKTSFEDEAEEERKYFSFPWSNDVKTALKERFRLKGFRENQANAINATLGGRDVFVLMPTGGGKSLCYQLPALIRSGKTRGVTVVVSPLVSLMEDQVQHLRKLNIQAFLINKETTQEERGFLLDAMKDPNVETFIQLLYVTPEMLSKSQAFMNAFQRLHRGDRLARLVIDEAHCVSQWGHDFRPDYKALGDVRRQFPGVPVMALTATATENVKVDTIHNLGIDGCEVYTRSFNRANLYYEVRMKGKGKEDLGSIASLIKEKHAKQTGIIYCLSRKNCEDMAKALRKEHGVKAQHYHAGMEPAEKSEVQQQWQAGRHHVIVATIAFGMGIDKSNVRYVIHHSMPKSLEGYYQETGRAGRDGKPSSCYLFYGYQDAAKLQRMIDDGEGSREQKNRQREMLRKMVQYCENQADCRRVQVLSYFSESFDRDDCDGGCDNCNSDSTFEDKDFTNYARQAVNMVVQILEMRHEVTMLHCIDVFRGGNSAKIKELEHADLDEYGAGKDLDRSEIERLFYRLLTENAFQEENKVNKGGFASQYVRLGGKFKQFQQGRISFKMQVRTSPRKKNAKAPAKKAKKKEAPRELPLSTNVSSPVQAASKRKRPLHQANLRDMHANGYERDDFVVDDGSEYSEEEAFDPPPRNTRKTRNTHKTHKEVGPPITNDAVIDRLNDVHKLILEEFTGLAEARAKEIQRKKSMKMVPFTNTALREMILQWTETPEEMMSKIPNLDSDKVDAYGKLFGKMVTNARVRYEEMLRQAEEVGQDNQSDNEPENKHNQNVIDLVSEDEEFGGFPSGMEEEEEEDGEQSAYFQTAPNVQAFNARFQQSQSVGMRTMPAQQPTKASPKGRKRNYKAKGRGGAKSQAWPARGRNNSGSYDNSRSASGAGVTKRKSSNKNTRGGASAGGSSRLEGYILAMPT</sequence>
<evidence type="ECO:0000313" key="19">
    <source>
        <dbReference type="Proteomes" id="UP000799537"/>
    </source>
</evidence>
<keyword evidence="5" id="KW-0378">Hydrolase</keyword>
<dbReference type="GO" id="GO:0006260">
    <property type="term" value="P:DNA replication"/>
    <property type="evidence" value="ECO:0007669"/>
    <property type="project" value="InterPro"/>
</dbReference>
<dbReference type="SMART" id="SM00490">
    <property type="entry name" value="HELICc"/>
    <property type="match status" value="1"/>
</dbReference>
<evidence type="ECO:0000256" key="6">
    <source>
        <dbReference type="ARBA" id="ARBA00022806"/>
    </source>
</evidence>
<dbReference type="Pfam" id="PF16124">
    <property type="entry name" value="RecQ_Zn_bind"/>
    <property type="match status" value="1"/>
</dbReference>
<dbReference type="EMBL" id="ML993585">
    <property type="protein sequence ID" value="KAF2170631.1"/>
    <property type="molecule type" value="Genomic_DNA"/>
</dbReference>
<comment type="subcellular location">
    <subcellularLocation>
        <location evidence="1">Nucleus</location>
    </subcellularLocation>
</comment>
<name>A0A6A6CU65_ZASCE</name>
<dbReference type="GO" id="GO:0000729">
    <property type="term" value="P:DNA double-strand break processing"/>
    <property type="evidence" value="ECO:0007669"/>
    <property type="project" value="UniProtKB-ARBA"/>
</dbReference>
<evidence type="ECO:0000256" key="14">
    <source>
        <dbReference type="ARBA" id="ARBA00049360"/>
    </source>
</evidence>
<dbReference type="NCBIfam" id="TIGR00614">
    <property type="entry name" value="recQ_fam"/>
    <property type="match status" value="1"/>
</dbReference>
<feature type="compositionally biased region" description="Basic residues" evidence="15">
    <location>
        <begin position="1207"/>
        <end position="1224"/>
    </location>
</feature>
<dbReference type="PROSITE" id="PS00690">
    <property type="entry name" value="DEAH_ATP_HELICASE"/>
    <property type="match status" value="1"/>
</dbReference>
<dbReference type="InterPro" id="IPR032284">
    <property type="entry name" value="RecQ_Zn-bd"/>
</dbReference>
<dbReference type="InterPro" id="IPR011545">
    <property type="entry name" value="DEAD/DEAH_box_helicase_dom"/>
</dbReference>
<keyword evidence="3" id="KW-0547">Nucleotide-binding</keyword>
<comment type="catalytic activity">
    <reaction evidence="12">
        <text>Couples ATP hydrolysis with the unwinding of duplex DNA by translocating in the 3'-5' direction.</text>
        <dbReference type="EC" id="5.6.2.4"/>
    </reaction>
</comment>
<dbReference type="RefSeq" id="XP_033671520.1">
    <property type="nucleotide sequence ID" value="XM_033804937.1"/>
</dbReference>
<evidence type="ECO:0000256" key="5">
    <source>
        <dbReference type="ARBA" id="ARBA00022801"/>
    </source>
</evidence>
<reference evidence="18" key="1">
    <citation type="journal article" date="2020" name="Stud. Mycol.">
        <title>101 Dothideomycetes genomes: a test case for predicting lifestyles and emergence of pathogens.</title>
        <authorList>
            <person name="Haridas S."/>
            <person name="Albert R."/>
            <person name="Binder M."/>
            <person name="Bloem J."/>
            <person name="Labutti K."/>
            <person name="Salamov A."/>
            <person name="Andreopoulos B."/>
            <person name="Baker S."/>
            <person name="Barry K."/>
            <person name="Bills G."/>
            <person name="Bluhm B."/>
            <person name="Cannon C."/>
            <person name="Castanera R."/>
            <person name="Culley D."/>
            <person name="Daum C."/>
            <person name="Ezra D."/>
            <person name="Gonzalez J."/>
            <person name="Henrissat B."/>
            <person name="Kuo A."/>
            <person name="Liang C."/>
            <person name="Lipzen A."/>
            <person name="Lutzoni F."/>
            <person name="Magnuson J."/>
            <person name="Mondo S."/>
            <person name="Nolan M."/>
            <person name="Ohm R."/>
            <person name="Pangilinan J."/>
            <person name="Park H.-J."/>
            <person name="Ramirez L."/>
            <person name="Alfaro M."/>
            <person name="Sun H."/>
            <person name="Tritt A."/>
            <person name="Yoshinaga Y."/>
            <person name="Zwiers L.-H."/>
            <person name="Turgeon B."/>
            <person name="Goodwin S."/>
            <person name="Spatafora J."/>
            <person name="Crous P."/>
            <person name="Grigoriev I."/>
        </authorList>
    </citation>
    <scope>NUCLEOTIDE SEQUENCE</scope>
    <source>
        <strain evidence="18">ATCC 36951</strain>
    </source>
</reference>
<gene>
    <name evidence="18" type="ORF">M409DRAFT_19446</name>
</gene>
<feature type="region of interest" description="Disordered" evidence="15">
    <location>
        <begin position="499"/>
        <end position="526"/>
    </location>
</feature>
<keyword evidence="11" id="KW-0539">Nucleus</keyword>
<feature type="compositionally biased region" description="Acidic residues" evidence="15">
    <location>
        <begin position="1441"/>
        <end position="1450"/>
    </location>
</feature>